<dbReference type="InterPro" id="IPR001925">
    <property type="entry name" value="Porin_Euk"/>
</dbReference>
<feature type="transmembrane region" description="Helical" evidence="3">
    <location>
        <begin position="188"/>
        <end position="208"/>
    </location>
</feature>
<sequence length="292" mass="32453">MRTQMRKKGRGKRKEKDKKKKKEKDGKDKEDCSGKEKKKKNPEDKKDPTKLKQKLEKIDSKIQALNAKREETLKLINELGEKLLYKDYTQQPPDSYNVGSFDLSIDLAGQVCEIVPGLTTAFRFIIPYQNTVELQYMREHVGITSGISLSSKPSFNLSGVTGNSFFSIGTDVSYNTNSMKFAKCNAGLSFNTALVVASLTFVVLLQHVTPNQHSYRSRAQIRGGGSVLTFGTQHGLFTNTMLKARVSSNGKLGALISQQLFPSFFATVAAELRGSPKLGLSFSVRPNDNDKK</sequence>
<dbReference type="InterPro" id="IPR027246">
    <property type="entry name" value="Porin_Euk/Tom40"/>
</dbReference>
<dbReference type="PANTHER" id="PTHR11743">
    <property type="entry name" value="VOLTAGE-DEPENDENT ANION-SELECTIVE CHANNEL"/>
    <property type="match status" value="1"/>
</dbReference>
<comment type="caution">
    <text evidence="4">The sequence shown here is derived from an EMBL/GenBank/DDBJ whole genome shotgun (WGS) entry which is preliminary data.</text>
</comment>
<dbReference type="AlphaFoldDB" id="A0A7J0H365"/>
<dbReference type="InterPro" id="IPR023614">
    <property type="entry name" value="Porin_dom_sf"/>
</dbReference>
<feature type="compositionally biased region" description="Basic and acidic residues" evidence="2">
    <location>
        <begin position="23"/>
        <end position="53"/>
    </location>
</feature>
<proteinExistence type="inferred from homology"/>
<feature type="compositionally biased region" description="Basic residues" evidence="2">
    <location>
        <begin position="1"/>
        <end position="22"/>
    </location>
</feature>
<dbReference type="PANTHER" id="PTHR11743:SF78">
    <property type="entry name" value="MITOCHONDRIAL OUTER MEMBRANE PROTEIN PORIN OF 36 KDA-LIKE"/>
    <property type="match status" value="1"/>
</dbReference>
<dbReference type="EMBL" id="BJWL01000026">
    <property type="protein sequence ID" value="GFZ17527.1"/>
    <property type="molecule type" value="Genomic_DNA"/>
</dbReference>
<dbReference type="GO" id="GO:0008308">
    <property type="term" value="F:voltage-gated monoatomic anion channel activity"/>
    <property type="evidence" value="ECO:0007669"/>
    <property type="project" value="InterPro"/>
</dbReference>
<evidence type="ECO:0000256" key="1">
    <source>
        <dbReference type="ARBA" id="ARBA00009624"/>
    </source>
</evidence>
<evidence type="ECO:0000313" key="5">
    <source>
        <dbReference type="Proteomes" id="UP000585474"/>
    </source>
</evidence>
<evidence type="ECO:0000313" key="4">
    <source>
        <dbReference type="EMBL" id="GFZ17527.1"/>
    </source>
</evidence>
<name>A0A7J0H365_9ERIC</name>
<dbReference type="Pfam" id="PF01459">
    <property type="entry name" value="Porin_3"/>
    <property type="match status" value="1"/>
</dbReference>
<dbReference type="Gene3D" id="2.40.160.10">
    <property type="entry name" value="Porin"/>
    <property type="match status" value="1"/>
</dbReference>
<organism evidence="4 5">
    <name type="scientific">Actinidia rufa</name>
    <dbReference type="NCBI Taxonomy" id="165716"/>
    <lineage>
        <taxon>Eukaryota</taxon>
        <taxon>Viridiplantae</taxon>
        <taxon>Streptophyta</taxon>
        <taxon>Embryophyta</taxon>
        <taxon>Tracheophyta</taxon>
        <taxon>Spermatophyta</taxon>
        <taxon>Magnoliopsida</taxon>
        <taxon>eudicotyledons</taxon>
        <taxon>Gunneridae</taxon>
        <taxon>Pentapetalae</taxon>
        <taxon>asterids</taxon>
        <taxon>Ericales</taxon>
        <taxon>Actinidiaceae</taxon>
        <taxon>Actinidia</taxon>
    </lineage>
</organism>
<keyword evidence="3" id="KW-1133">Transmembrane helix</keyword>
<comment type="similarity">
    <text evidence="1">Belongs to the eukaryotic mitochondrial porin (TC 1.B.8.1) family.</text>
</comment>
<evidence type="ECO:0000256" key="3">
    <source>
        <dbReference type="SAM" id="Phobius"/>
    </source>
</evidence>
<keyword evidence="5" id="KW-1185">Reference proteome</keyword>
<feature type="region of interest" description="Disordered" evidence="2">
    <location>
        <begin position="1"/>
        <end position="53"/>
    </location>
</feature>
<reference evidence="4 5" key="1">
    <citation type="submission" date="2019-07" db="EMBL/GenBank/DDBJ databases">
        <title>De Novo Assembly of kiwifruit Actinidia rufa.</title>
        <authorList>
            <person name="Sugita-Konishi S."/>
            <person name="Sato K."/>
            <person name="Mori E."/>
            <person name="Abe Y."/>
            <person name="Kisaki G."/>
            <person name="Hamano K."/>
            <person name="Suezawa K."/>
            <person name="Otani M."/>
            <person name="Fukuda T."/>
            <person name="Manabe T."/>
            <person name="Gomi K."/>
            <person name="Tabuchi M."/>
            <person name="Akimitsu K."/>
            <person name="Kataoka I."/>
        </authorList>
    </citation>
    <scope>NUCLEOTIDE SEQUENCE [LARGE SCALE GENOMIC DNA]</scope>
    <source>
        <strain evidence="5">cv. Fuchu</strain>
    </source>
</reference>
<dbReference type="OrthoDB" id="7827681at2759"/>
<protein>
    <submittedName>
        <fullName evidence="4">Uncharacterized protein</fullName>
    </submittedName>
</protein>
<keyword evidence="3" id="KW-0472">Membrane</keyword>
<dbReference type="Proteomes" id="UP000585474">
    <property type="component" value="Unassembled WGS sequence"/>
</dbReference>
<gene>
    <name evidence="4" type="ORF">Acr_26g0007970</name>
</gene>
<evidence type="ECO:0000256" key="2">
    <source>
        <dbReference type="SAM" id="MobiDB-lite"/>
    </source>
</evidence>
<accession>A0A7J0H365</accession>
<dbReference type="GO" id="GO:0005741">
    <property type="term" value="C:mitochondrial outer membrane"/>
    <property type="evidence" value="ECO:0007669"/>
    <property type="project" value="InterPro"/>
</dbReference>
<keyword evidence="3" id="KW-0812">Transmembrane</keyword>